<accession>A0AA43ZGQ5</accession>
<dbReference type="EMBL" id="JAANCM010000009">
    <property type="protein sequence ID" value="NHT77574.1"/>
    <property type="molecule type" value="Genomic_DNA"/>
</dbReference>
<keyword evidence="1" id="KW-0472">Membrane</keyword>
<dbReference type="RefSeq" id="WP_167130134.1">
    <property type="nucleotide sequence ID" value="NZ_JAANCM010000009.1"/>
</dbReference>
<comment type="caution">
    <text evidence="2">The sequence shown here is derived from an EMBL/GenBank/DDBJ whole genome shotgun (WGS) entry which is preliminary data.</text>
</comment>
<evidence type="ECO:0000313" key="3">
    <source>
        <dbReference type="Proteomes" id="UP001155840"/>
    </source>
</evidence>
<feature type="transmembrane region" description="Helical" evidence="1">
    <location>
        <begin position="34"/>
        <end position="54"/>
    </location>
</feature>
<protein>
    <submittedName>
        <fullName evidence="2">Uncharacterized protein</fullName>
    </submittedName>
</protein>
<gene>
    <name evidence="2" type="ORF">G8E10_17815</name>
</gene>
<name>A0AA43ZGQ5_9HYPH</name>
<evidence type="ECO:0000256" key="1">
    <source>
        <dbReference type="SAM" id="Phobius"/>
    </source>
</evidence>
<keyword evidence="1" id="KW-0812">Transmembrane</keyword>
<dbReference type="AlphaFoldDB" id="A0AA43ZGQ5"/>
<dbReference type="Proteomes" id="UP001155840">
    <property type="component" value="Unassembled WGS sequence"/>
</dbReference>
<keyword evidence="3" id="KW-1185">Reference proteome</keyword>
<organism evidence="2 3">
    <name type="scientific">Ferranicluibacter rubi</name>
    <dbReference type="NCBI Taxonomy" id="2715133"/>
    <lineage>
        <taxon>Bacteria</taxon>
        <taxon>Pseudomonadati</taxon>
        <taxon>Pseudomonadota</taxon>
        <taxon>Alphaproteobacteria</taxon>
        <taxon>Hyphomicrobiales</taxon>
        <taxon>Rhizobiaceae</taxon>
        <taxon>Ferranicluibacter</taxon>
    </lineage>
</organism>
<proteinExistence type="predicted"/>
<sequence>MSHNLKKIGQGLCAAATLGVSTVAALWDKIGEKYNSGALITLCVILVIGGLLVYCDGERQKKEEAGLTKKETVTDQSVNIGRDNNGTIAPIYDNRVSINSPEIECIGTPEKTVNADGSATFRFSLRVTSPANGLRVQAQGEALRSLAIMKPLETRGASGALKQNTKRWPGTKSLNEQFEGASGYYDIVITTNDGAQPGVFATVDDLIS</sequence>
<keyword evidence="1" id="KW-1133">Transmembrane helix</keyword>
<reference evidence="2" key="1">
    <citation type="submission" date="2020-03" db="EMBL/GenBank/DDBJ databases">
        <title>Ferranicluibacter endophyticum gen. nov., sp. nov., a new genus isolated from Rubus ulmifolius Schott. stem.</title>
        <authorList>
            <person name="Roca-Couso R."/>
            <person name="Flores-Felix J.D."/>
            <person name="Igual J.M."/>
            <person name="Rivas R."/>
        </authorList>
    </citation>
    <scope>NUCLEOTIDE SEQUENCE</scope>
    <source>
        <strain evidence="2">CRRU44</strain>
    </source>
</reference>
<evidence type="ECO:0000313" key="2">
    <source>
        <dbReference type="EMBL" id="NHT77574.1"/>
    </source>
</evidence>